<comment type="caution">
    <text evidence="9">The sequence shown here is derived from an EMBL/GenBank/DDBJ whole genome shotgun (WGS) entry which is preliminary data.</text>
</comment>
<evidence type="ECO:0000256" key="2">
    <source>
        <dbReference type="ARBA" id="ARBA00022679"/>
    </source>
</evidence>
<evidence type="ECO:0000256" key="3">
    <source>
        <dbReference type="ARBA" id="ARBA00022695"/>
    </source>
</evidence>
<dbReference type="GO" id="GO:0003887">
    <property type="term" value="F:DNA-directed DNA polymerase activity"/>
    <property type="evidence" value="ECO:0007669"/>
    <property type="project" value="UniProtKB-KW"/>
</dbReference>
<evidence type="ECO:0000256" key="4">
    <source>
        <dbReference type="ARBA" id="ARBA00022705"/>
    </source>
</evidence>
<dbReference type="Gene3D" id="1.10.150.870">
    <property type="match status" value="1"/>
</dbReference>
<dbReference type="EMBL" id="SLWK01000020">
    <property type="protein sequence ID" value="TCO03628.1"/>
    <property type="molecule type" value="Genomic_DNA"/>
</dbReference>
<keyword evidence="7" id="KW-1133">Transmembrane helix</keyword>
<keyword evidence="7" id="KW-0472">Membrane</keyword>
<dbReference type="GO" id="GO:0008408">
    <property type="term" value="F:3'-5' exonuclease activity"/>
    <property type="evidence" value="ECO:0007669"/>
    <property type="project" value="InterPro"/>
</dbReference>
<feature type="transmembrane region" description="Helical" evidence="7">
    <location>
        <begin position="22"/>
        <end position="44"/>
    </location>
</feature>
<dbReference type="InterPro" id="IPR004805">
    <property type="entry name" value="DnaE2/DnaE/PolC"/>
</dbReference>
<feature type="domain" description="Polymerase/histidinol phosphatase N-terminal" evidence="8">
    <location>
        <begin position="42"/>
        <end position="109"/>
    </location>
</feature>
<evidence type="ECO:0000259" key="8">
    <source>
        <dbReference type="SMART" id="SM00481"/>
    </source>
</evidence>
<evidence type="ECO:0000256" key="7">
    <source>
        <dbReference type="SAM" id="Phobius"/>
    </source>
</evidence>
<keyword evidence="2" id="KW-0808">Transferase</keyword>
<dbReference type="SMART" id="SM00481">
    <property type="entry name" value="POLIIIAc"/>
    <property type="match status" value="1"/>
</dbReference>
<reference evidence="9 10" key="1">
    <citation type="submission" date="2019-03" db="EMBL/GenBank/DDBJ databases">
        <title>Genomic Encyclopedia of Type Strains, Phase IV (KMG-IV): sequencing the most valuable type-strain genomes for metagenomic binning, comparative biology and taxonomic classification.</title>
        <authorList>
            <person name="Goeker M."/>
        </authorList>
    </citation>
    <scope>NUCLEOTIDE SEQUENCE [LARGE SCALE GENOMIC DNA]</scope>
    <source>
        <strain evidence="9 10">DSM 24179</strain>
    </source>
</reference>
<protein>
    <recommendedName>
        <fullName evidence="1">DNA-directed DNA polymerase</fullName>
        <ecNumber evidence="1">2.7.7.7</ecNumber>
    </recommendedName>
</protein>
<evidence type="ECO:0000256" key="5">
    <source>
        <dbReference type="ARBA" id="ARBA00022932"/>
    </source>
</evidence>
<dbReference type="PANTHER" id="PTHR32294">
    <property type="entry name" value="DNA POLYMERASE III SUBUNIT ALPHA"/>
    <property type="match status" value="1"/>
</dbReference>
<organism evidence="9 10">
    <name type="scientific">Natronoflexus pectinivorans</name>
    <dbReference type="NCBI Taxonomy" id="682526"/>
    <lineage>
        <taxon>Bacteria</taxon>
        <taxon>Pseudomonadati</taxon>
        <taxon>Bacteroidota</taxon>
        <taxon>Bacteroidia</taxon>
        <taxon>Marinilabiliales</taxon>
        <taxon>Marinilabiliaceae</taxon>
        <taxon>Natronoflexus</taxon>
    </lineage>
</organism>
<evidence type="ECO:0000313" key="9">
    <source>
        <dbReference type="EMBL" id="TCO03628.1"/>
    </source>
</evidence>
<dbReference type="InterPro" id="IPR004013">
    <property type="entry name" value="PHP_dom"/>
</dbReference>
<sequence>MVYSLNPKINPKLKTQNPKLKTINLISLSPCYLPTLFSLFFMFLNCHTYHSLRYGVLSPQDLVQRAAAAGAEVLVLTDINSTTGVFDFVAACRAAGITPLVGLEFRENGRLLYTGIARNFSGFGELNRFLTSHRLSQQPLPDVSPAFQNAFVVYPFDGFIPAVLRENEFVGIRHFQLNRLLTSPLSRQMHKLLVWQPVVFASCTGFEVHRHLRAVDGNRLLSRITEDDMASRYDWPVSAERLKAAFNHYPVIWKNTCDFLKQCSFDFDFKTVKNKQSYTGSRSDDEKLLEQLALDGMEFRYGRNHSEARERIMKELDIISKLGFAAYFLITWDIIRYSMSRGFYHVGRGSGANSVVAFCLKITDVDPIELNLYFERFLNPKRSSPPDFDIDYSWRERDDVQQYIFKRYGREHVALLGAISTFQERSVIRELGKIYGLPSEELERMTSAGFNPAGEELPEKIFSIAAHLKDFPNLRTIHAGGILISDAPITAYTALDLPPKGLPTTQFDMYVAEDIGFEKLDILSQRGIGHIKDCVSIVLQNRGEKVDVHQVECFKHDERVKELLRKGETNGCFYIESPATRGLLIKLRCDNYLTLVAASSIIRPGVSRSGMMREYIERFHNPNGFRYLHPVMEEQLKETYGVMVYQEDVIKVCHHFVGLDLADSDVLRRAMSGKYRSRAAFQRIVDKFFSNCKERGYPDALTGEVWRQIESFAGYSFSKAHSASYAVESFQSLYLKAYFPLEFMVAVINNFGGFYATWVYVHEATRWGGKVHVPCVNRSSYMTSIDGKDIFLGFVHIRDLEQELAHRIVDERQRGGEYLSLPDFIERTASGREQIVLLIRLGALRFTGKNKPQLLWEAHLYLTREKVKEPIPRLFPAKEAQYSLPRLIQQPLEDAYDEIELLGFPVTMNYFDLLQTSFRGEVKARHLSSLVGKTVKMTGRLVTIKYVRTVSRKLMHFAAFLDDDGQFFDTTHFPPVLKKYPFQGNGIYLIQGKVASEFGFPSIEVEKMAILPLKPDPRSS</sequence>
<dbReference type="InterPro" id="IPR029460">
    <property type="entry name" value="DNAPol_HHH"/>
</dbReference>
<dbReference type="Proteomes" id="UP000295221">
    <property type="component" value="Unassembled WGS sequence"/>
</dbReference>
<evidence type="ECO:0000313" key="10">
    <source>
        <dbReference type="Proteomes" id="UP000295221"/>
    </source>
</evidence>
<dbReference type="NCBIfam" id="TIGR00594">
    <property type="entry name" value="polc"/>
    <property type="match status" value="1"/>
</dbReference>
<keyword evidence="10" id="KW-1185">Reference proteome</keyword>
<dbReference type="AlphaFoldDB" id="A0A4R2G766"/>
<evidence type="ECO:0000256" key="1">
    <source>
        <dbReference type="ARBA" id="ARBA00012417"/>
    </source>
</evidence>
<dbReference type="EC" id="2.7.7.7" evidence="1"/>
<keyword evidence="5" id="KW-0239">DNA-directed DNA polymerase</keyword>
<accession>A0A4R2G766</accession>
<evidence type="ECO:0000256" key="6">
    <source>
        <dbReference type="ARBA" id="ARBA00049244"/>
    </source>
</evidence>
<dbReference type="InterPro" id="IPR003141">
    <property type="entry name" value="Pol/His_phosphatase_N"/>
</dbReference>
<gene>
    <name evidence="9" type="ORF">EV194_1205</name>
</gene>
<dbReference type="Pfam" id="PF14579">
    <property type="entry name" value="HHH_6"/>
    <property type="match status" value="1"/>
</dbReference>
<dbReference type="Pfam" id="PF07733">
    <property type="entry name" value="DNA_pol3_alpha"/>
    <property type="match status" value="1"/>
</dbReference>
<comment type="catalytic activity">
    <reaction evidence="6">
        <text>DNA(n) + a 2'-deoxyribonucleoside 5'-triphosphate = DNA(n+1) + diphosphate</text>
        <dbReference type="Rhea" id="RHEA:22508"/>
        <dbReference type="Rhea" id="RHEA-COMP:17339"/>
        <dbReference type="Rhea" id="RHEA-COMP:17340"/>
        <dbReference type="ChEBI" id="CHEBI:33019"/>
        <dbReference type="ChEBI" id="CHEBI:61560"/>
        <dbReference type="ChEBI" id="CHEBI:173112"/>
        <dbReference type="EC" id="2.7.7.7"/>
    </reaction>
</comment>
<proteinExistence type="predicted"/>
<keyword evidence="4" id="KW-0235">DNA replication</keyword>
<dbReference type="InterPro" id="IPR016195">
    <property type="entry name" value="Pol/histidinol_Pase-like"/>
</dbReference>
<dbReference type="Gene3D" id="3.20.20.140">
    <property type="entry name" value="Metal-dependent hydrolases"/>
    <property type="match status" value="1"/>
</dbReference>
<keyword evidence="7" id="KW-0812">Transmembrane</keyword>
<name>A0A4R2G766_9BACT</name>
<dbReference type="SUPFAM" id="SSF89550">
    <property type="entry name" value="PHP domain-like"/>
    <property type="match status" value="1"/>
</dbReference>
<dbReference type="Pfam" id="PF02811">
    <property type="entry name" value="PHP"/>
    <property type="match status" value="1"/>
</dbReference>
<dbReference type="InterPro" id="IPR011708">
    <property type="entry name" value="DNA_pol3_alpha_NTPase_dom"/>
</dbReference>
<dbReference type="GO" id="GO:0006260">
    <property type="term" value="P:DNA replication"/>
    <property type="evidence" value="ECO:0007669"/>
    <property type="project" value="UniProtKB-KW"/>
</dbReference>
<keyword evidence="3" id="KW-0548">Nucleotidyltransferase</keyword>
<dbReference type="InterPro" id="IPR040982">
    <property type="entry name" value="DNA_pol3_finger"/>
</dbReference>
<dbReference type="Pfam" id="PF17657">
    <property type="entry name" value="DNA_pol3_finger"/>
    <property type="match status" value="1"/>
</dbReference>